<organism evidence="1 2">
    <name type="scientific">Streptomyces scabichelini</name>
    <dbReference type="NCBI Taxonomy" id="2711217"/>
    <lineage>
        <taxon>Bacteria</taxon>
        <taxon>Bacillati</taxon>
        <taxon>Actinomycetota</taxon>
        <taxon>Actinomycetes</taxon>
        <taxon>Kitasatosporales</taxon>
        <taxon>Streptomycetaceae</taxon>
        <taxon>Streptomyces</taxon>
    </lineage>
</organism>
<comment type="caution">
    <text evidence="1">The sequence shown here is derived from an EMBL/GenBank/DDBJ whole genome shotgun (WGS) entry which is preliminary data.</text>
</comment>
<dbReference type="RefSeq" id="WP_165265132.1">
    <property type="nucleotide sequence ID" value="NZ_JAAKZY010000146.1"/>
</dbReference>
<dbReference type="InterPro" id="IPR046300">
    <property type="entry name" value="DUF6415"/>
</dbReference>
<name>A0A6G4VFH1_9ACTN</name>
<evidence type="ECO:0000313" key="1">
    <source>
        <dbReference type="EMBL" id="NGO12570.1"/>
    </source>
</evidence>
<dbReference type="Pfam" id="PF19979">
    <property type="entry name" value="DUF6415"/>
    <property type="match status" value="1"/>
</dbReference>
<reference evidence="1 2" key="1">
    <citation type="submission" date="2020-02" db="EMBL/GenBank/DDBJ databases">
        <title>Whole-genome analyses of novel actinobacteria.</title>
        <authorList>
            <person name="Sahin N."/>
            <person name="Gencbay T."/>
        </authorList>
    </citation>
    <scope>NUCLEOTIDE SEQUENCE [LARGE SCALE GENOMIC DNA]</scope>
    <source>
        <strain evidence="1 2">HC44</strain>
    </source>
</reference>
<dbReference type="AlphaFoldDB" id="A0A6G4VFH1"/>
<sequence>MTSTPPSPGQVTDDPEQLLDASMPLDRRLHLQLAATVLNPPTQESTLRPLDCEQIALELTGHARVVADDVRLRCLRLPDDSPERILTETVLGEAGRSLSVPPRPTLPSAQNRARLLRTLYERLDSLPPADTNQPTT</sequence>
<gene>
    <name evidence="1" type="ORF">G5C60_34415</name>
</gene>
<keyword evidence="2" id="KW-1185">Reference proteome</keyword>
<dbReference type="EMBL" id="JAAKZY010000146">
    <property type="protein sequence ID" value="NGO12570.1"/>
    <property type="molecule type" value="Genomic_DNA"/>
</dbReference>
<evidence type="ECO:0000313" key="2">
    <source>
        <dbReference type="Proteomes" id="UP000472335"/>
    </source>
</evidence>
<dbReference type="GO" id="GO:0004519">
    <property type="term" value="F:endonuclease activity"/>
    <property type="evidence" value="ECO:0007669"/>
    <property type="project" value="UniProtKB-KW"/>
</dbReference>
<keyword evidence="1" id="KW-0378">Hydrolase</keyword>
<protein>
    <submittedName>
        <fullName evidence="1">Restriction endonuclease</fullName>
    </submittedName>
</protein>
<keyword evidence="1" id="KW-0255">Endonuclease</keyword>
<keyword evidence="1" id="KW-0540">Nuclease</keyword>
<accession>A0A6G4VFH1</accession>
<proteinExistence type="predicted"/>
<dbReference type="Proteomes" id="UP000472335">
    <property type="component" value="Unassembled WGS sequence"/>
</dbReference>